<protein>
    <submittedName>
        <fullName evidence="2">Uncharacterized protein</fullName>
    </submittedName>
</protein>
<gene>
    <name evidence="2" type="ORF">V6N12_071228</name>
</gene>
<name>A0ABR2FJE1_9ROSI</name>
<reference evidence="2 3" key="1">
    <citation type="journal article" date="2024" name="G3 (Bethesda)">
        <title>Genome assembly of Hibiscus sabdariffa L. provides insights into metabolisms of medicinal natural products.</title>
        <authorList>
            <person name="Kim T."/>
        </authorList>
    </citation>
    <scope>NUCLEOTIDE SEQUENCE [LARGE SCALE GENOMIC DNA]</scope>
    <source>
        <strain evidence="2">TK-2024</strain>
        <tissue evidence="2">Old leaves</tissue>
    </source>
</reference>
<feature type="compositionally biased region" description="Low complexity" evidence="1">
    <location>
        <begin position="9"/>
        <end position="27"/>
    </location>
</feature>
<evidence type="ECO:0000256" key="1">
    <source>
        <dbReference type="SAM" id="MobiDB-lite"/>
    </source>
</evidence>
<proteinExistence type="predicted"/>
<feature type="region of interest" description="Disordered" evidence="1">
    <location>
        <begin position="1"/>
        <end position="27"/>
    </location>
</feature>
<evidence type="ECO:0000313" key="3">
    <source>
        <dbReference type="Proteomes" id="UP001472677"/>
    </source>
</evidence>
<evidence type="ECO:0000313" key="2">
    <source>
        <dbReference type="EMBL" id="KAK8580980.1"/>
    </source>
</evidence>
<accession>A0ABR2FJE1</accession>
<dbReference type="EMBL" id="JBBPBM010000006">
    <property type="protein sequence ID" value="KAK8580980.1"/>
    <property type="molecule type" value="Genomic_DNA"/>
</dbReference>
<keyword evidence="3" id="KW-1185">Reference proteome</keyword>
<organism evidence="2 3">
    <name type="scientific">Hibiscus sabdariffa</name>
    <name type="common">roselle</name>
    <dbReference type="NCBI Taxonomy" id="183260"/>
    <lineage>
        <taxon>Eukaryota</taxon>
        <taxon>Viridiplantae</taxon>
        <taxon>Streptophyta</taxon>
        <taxon>Embryophyta</taxon>
        <taxon>Tracheophyta</taxon>
        <taxon>Spermatophyta</taxon>
        <taxon>Magnoliopsida</taxon>
        <taxon>eudicotyledons</taxon>
        <taxon>Gunneridae</taxon>
        <taxon>Pentapetalae</taxon>
        <taxon>rosids</taxon>
        <taxon>malvids</taxon>
        <taxon>Malvales</taxon>
        <taxon>Malvaceae</taxon>
        <taxon>Malvoideae</taxon>
        <taxon>Hibiscus</taxon>
    </lineage>
</organism>
<sequence length="150" mass="16231">MSDSENEFLGSPTPTSHSHSHSQSQNPNLNLNLNLNLGLEGCCLVPTLNRFAGPHSLVGETGHNLALTNKIVCRSGTPSAAMDRKTQYHYCSQTNEERPRPKGFCSCPQVVPVPITPSWTLDTCLNLGGPFPEPSNSRRAPDHLISCSPP</sequence>
<dbReference type="Proteomes" id="UP001472677">
    <property type="component" value="Unassembled WGS sequence"/>
</dbReference>
<comment type="caution">
    <text evidence="2">The sequence shown here is derived from an EMBL/GenBank/DDBJ whole genome shotgun (WGS) entry which is preliminary data.</text>
</comment>